<feature type="region of interest" description="Disordered" evidence="1">
    <location>
        <begin position="280"/>
        <end position="301"/>
    </location>
</feature>
<sequence length="551" mass="59687">MEPNKEFCLWITWRALPLASLFSSDAPAPTTIALLCCSISISPRISAFKRFTNLPNSSLRKLKLKISFTYTFVGPLLLSGEPGSIPGRVTSGFSQVGIVPDDDAGQRVFSEISCFPSPYIPALLHSHLMLPSSTLKISLRAATKSLYSTKPINSSPEGKQHGTYRGGFRYRQLRVRLQVCYPQAAKFQEMFPLARSNPATQYVDVGVAFWSELNRLLIRCARSTDATTGAGANVTGQPQEGARLYDAGVEQRWNARVGAGVPRESSPATGNVRNVFHLRKSGEPRRESGRRAKCASTDDTHSGAKSTGIRWRILCVCGGGVVVEGGIGGAGISNSWHAGEVGWKGWRGWTRVGVRDGGGGEVSQGVGCNGRSGARLSRHRDDLLDCQKTPIPLFAAPTQPPDQIQPGTFHQHLSLRRGATREGFVMFSTSQPASQPPSRGFCMPLVVPARLCVVCLQAERTHSPASRLRLPSPNSLSSCSDGATVVERLARSPPTKANRASQSRPGHRISQWESCRTRPLVGRSSRGSPVSPTHSFRRRSTFTSITLVGSQ</sequence>
<evidence type="ECO:0000313" key="3">
    <source>
        <dbReference type="Proteomes" id="UP001159363"/>
    </source>
</evidence>
<dbReference type="Proteomes" id="UP001159363">
    <property type="component" value="Chromosome 3"/>
</dbReference>
<feature type="compositionally biased region" description="Polar residues" evidence="1">
    <location>
        <begin position="525"/>
        <end position="534"/>
    </location>
</feature>
<proteinExistence type="predicted"/>
<reference evidence="2 3" key="1">
    <citation type="submission" date="2023-02" db="EMBL/GenBank/DDBJ databases">
        <title>LHISI_Scaffold_Assembly.</title>
        <authorList>
            <person name="Stuart O.P."/>
            <person name="Cleave R."/>
            <person name="Magrath M.J.L."/>
            <person name="Mikheyev A.S."/>
        </authorList>
    </citation>
    <scope>NUCLEOTIDE SEQUENCE [LARGE SCALE GENOMIC DNA]</scope>
    <source>
        <strain evidence="2">Daus_M_001</strain>
        <tissue evidence="2">Leg muscle</tissue>
    </source>
</reference>
<organism evidence="2 3">
    <name type="scientific">Dryococelus australis</name>
    <dbReference type="NCBI Taxonomy" id="614101"/>
    <lineage>
        <taxon>Eukaryota</taxon>
        <taxon>Metazoa</taxon>
        <taxon>Ecdysozoa</taxon>
        <taxon>Arthropoda</taxon>
        <taxon>Hexapoda</taxon>
        <taxon>Insecta</taxon>
        <taxon>Pterygota</taxon>
        <taxon>Neoptera</taxon>
        <taxon>Polyneoptera</taxon>
        <taxon>Phasmatodea</taxon>
        <taxon>Verophasmatodea</taxon>
        <taxon>Anareolatae</taxon>
        <taxon>Phasmatidae</taxon>
        <taxon>Eurycanthinae</taxon>
        <taxon>Dryococelus</taxon>
    </lineage>
</organism>
<evidence type="ECO:0000313" key="2">
    <source>
        <dbReference type="EMBL" id="KAJ8890668.1"/>
    </source>
</evidence>
<evidence type="ECO:0000256" key="1">
    <source>
        <dbReference type="SAM" id="MobiDB-lite"/>
    </source>
</evidence>
<gene>
    <name evidence="2" type="ORF">PR048_010177</name>
</gene>
<feature type="non-terminal residue" evidence="2">
    <location>
        <position position="551"/>
    </location>
</feature>
<keyword evidence="3" id="KW-1185">Reference proteome</keyword>
<accession>A0ABQ9I203</accession>
<comment type="caution">
    <text evidence="2">The sequence shown here is derived from an EMBL/GenBank/DDBJ whole genome shotgun (WGS) entry which is preliminary data.</text>
</comment>
<protein>
    <submittedName>
        <fullName evidence="2">Uncharacterized protein</fullName>
    </submittedName>
</protein>
<name>A0ABQ9I203_9NEOP</name>
<dbReference type="EMBL" id="JARBHB010000003">
    <property type="protein sequence ID" value="KAJ8890668.1"/>
    <property type="molecule type" value="Genomic_DNA"/>
</dbReference>
<feature type="region of interest" description="Disordered" evidence="1">
    <location>
        <begin position="489"/>
        <end position="537"/>
    </location>
</feature>